<keyword evidence="1" id="KW-0812">Transmembrane</keyword>
<dbReference type="Proteomes" id="UP000238322">
    <property type="component" value="Unassembled WGS sequence"/>
</dbReference>
<dbReference type="AlphaFoldDB" id="A0A2S8FYH1"/>
<sequence>MMAAALLSIPLSRWLHLSTIPAGILLVLAFFLPFVSELAVLFSCDVICGSKQVREQDRQEEHSDR</sequence>
<feature type="transmembrane region" description="Helical" evidence="1">
    <location>
        <begin position="20"/>
        <end position="48"/>
    </location>
</feature>
<protein>
    <submittedName>
        <fullName evidence="2">Uncharacterized protein</fullName>
    </submittedName>
</protein>
<evidence type="ECO:0000256" key="1">
    <source>
        <dbReference type="SAM" id="Phobius"/>
    </source>
</evidence>
<proteinExistence type="predicted"/>
<gene>
    <name evidence="2" type="ORF">C5Y83_04445</name>
</gene>
<reference evidence="2 3" key="1">
    <citation type="submission" date="2018-02" db="EMBL/GenBank/DDBJ databases">
        <title>Comparative genomes isolates from brazilian mangrove.</title>
        <authorList>
            <person name="Araujo J.E."/>
            <person name="Taketani R.G."/>
            <person name="Silva M.C.P."/>
            <person name="Loureco M.V."/>
            <person name="Andreote F.D."/>
        </authorList>
    </citation>
    <scope>NUCLEOTIDE SEQUENCE [LARGE SCALE GENOMIC DNA]</scope>
    <source>
        <strain evidence="2 3">Hex-1 MGV</strain>
    </source>
</reference>
<evidence type="ECO:0000313" key="3">
    <source>
        <dbReference type="Proteomes" id="UP000238322"/>
    </source>
</evidence>
<comment type="caution">
    <text evidence="2">The sequence shown here is derived from an EMBL/GenBank/DDBJ whole genome shotgun (WGS) entry which is preliminary data.</text>
</comment>
<dbReference type="EMBL" id="PUHY01000005">
    <property type="protein sequence ID" value="PQO37203.1"/>
    <property type="molecule type" value="Genomic_DNA"/>
</dbReference>
<keyword evidence="1" id="KW-0472">Membrane</keyword>
<accession>A0A2S8FYH1</accession>
<organism evidence="2 3">
    <name type="scientific">Blastopirellula marina</name>
    <dbReference type="NCBI Taxonomy" id="124"/>
    <lineage>
        <taxon>Bacteria</taxon>
        <taxon>Pseudomonadati</taxon>
        <taxon>Planctomycetota</taxon>
        <taxon>Planctomycetia</taxon>
        <taxon>Pirellulales</taxon>
        <taxon>Pirellulaceae</taxon>
        <taxon>Blastopirellula</taxon>
    </lineage>
</organism>
<evidence type="ECO:0000313" key="2">
    <source>
        <dbReference type="EMBL" id="PQO37203.1"/>
    </source>
</evidence>
<keyword evidence="1" id="KW-1133">Transmembrane helix</keyword>
<name>A0A2S8FYH1_9BACT</name>